<evidence type="ECO:0000313" key="2">
    <source>
        <dbReference type="Proteomes" id="UP000054560"/>
    </source>
</evidence>
<gene>
    <name evidence="1" type="ORF">SARC_00769</name>
</gene>
<reference evidence="1 2" key="1">
    <citation type="submission" date="2011-02" db="EMBL/GenBank/DDBJ databases">
        <title>The Genome Sequence of Sphaeroforma arctica JP610.</title>
        <authorList>
            <consortium name="The Broad Institute Genome Sequencing Platform"/>
            <person name="Russ C."/>
            <person name="Cuomo C."/>
            <person name="Young S.K."/>
            <person name="Zeng Q."/>
            <person name="Gargeya S."/>
            <person name="Alvarado L."/>
            <person name="Berlin A."/>
            <person name="Chapman S.B."/>
            <person name="Chen Z."/>
            <person name="Freedman E."/>
            <person name="Gellesch M."/>
            <person name="Goldberg J."/>
            <person name="Griggs A."/>
            <person name="Gujja S."/>
            <person name="Heilman E."/>
            <person name="Heiman D."/>
            <person name="Howarth C."/>
            <person name="Mehta T."/>
            <person name="Neiman D."/>
            <person name="Pearson M."/>
            <person name="Roberts A."/>
            <person name="Saif S."/>
            <person name="Shea T."/>
            <person name="Shenoy N."/>
            <person name="Sisk P."/>
            <person name="Stolte C."/>
            <person name="Sykes S."/>
            <person name="White J."/>
            <person name="Yandava C."/>
            <person name="Burger G."/>
            <person name="Gray M.W."/>
            <person name="Holland P.W.H."/>
            <person name="King N."/>
            <person name="Lang F.B.F."/>
            <person name="Roger A.J."/>
            <person name="Ruiz-Trillo I."/>
            <person name="Haas B."/>
            <person name="Nusbaum C."/>
            <person name="Birren B."/>
        </authorList>
    </citation>
    <scope>NUCLEOTIDE SEQUENCE [LARGE SCALE GENOMIC DNA]</scope>
    <source>
        <strain evidence="1 2">JP610</strain>
    </source>
</reference>
<dbReference type="RefSeq" id="XP_014160995.1">
    <property type="nucleotide sequence ID" value="XM_014305520.1"/>
</dbReference>
<dbReference type="Proteomes" id="UP000054560">
    <property type="component" value="Unassembled WGS sequence"/>
</dbReference>
<dbReference type="EMBL" id="KQ241623">
    <property type="protein sequence ID" value="KNC87093.1"/>
    <property type="molecule type" value="Genomic_DNA"/>
</dbReference>
<sequence>MGGRVVGVLRFNSVTNKAAVVGGDLDADVVEIAAVLGVAYALTMGQIQEFQKGHKGGQTDDRTYKEDVLPRAHSEIRYAAQPTQNLSVSDRVEDYSGSMTVVFQRVEVLWLKRRLPRSMFDVLGGQKVVPTWKSGKGAKPALVLSLVWSFPKTKGKLERGKAQLCPTGTMYTNLLLYDSPFDVTPDEERNAVIGTFTTCLEAASWQTGINTC</sequence>
<evidence type="ECO:0000313" key="1">
    <source>
        <dbReference type="EMBL" id="KNC87093.1"/>
    </source>
</evidence>
<dbReference type="GeneID" id="25901273"/>
<accession>A0A0L0GFQ0</accession>
<protein>
    <submittedName>
        <fullName evidence="1">Uncharacterized protein</fullName>
    </submittedName>
</protein>
<dbReference type="AlphaFoldDB" id="A0A0L0GFQ0"/>
<proteinExistence type="predicted"/>
<keyword evidence="2" id="KW-1185">Reference proteome</keyword>
<name>A0A0L0GFQ0_9EUKA</name>
<organism evidence="1 2">
    <name type="scientific">Sphaeroforma arctica JP610</name>
    <dbReference type="NCBI Taxonomy" id="667725"/>
    <lineage>
        <taxon>Eukaryota</taxon>
        <taxon>Ichthyosporea</taxon>
        <taxon>Ichthyophonida</taxon>
        <taxon>Sphaeroforma</taxon>
    </lineage>
</organism>